<evidence type="ECO:0000313" key="1">
    <source>
        <dbReference type="EMBL" id="QDU36134.1"/>
    </source>
</evidence>
<keyword evidence="2" id="KW-1185">Reference proteome</keyword>
<gene>
    <name evidence="1" type="ORF">Mal4_04170</name>
</gene>
<dbReference type="KEGG" id="mri:Mal4_04170"/>
<accession>A0A517Z0Y0</accession>
<dbReference type="Proteomes" id="UP000320496">
    <property type="component" value="Chromosome"/>
</dbReference>
<dbReference type="OrthoDB" id="5243930at2"/>
<organism evidence="1 2">
    <name type="scientific">Maioricimonas rarisocia</name>
    <dbReference type="NCBI Taxonomy" id="2528026"/>
    <lineage>
        <taxon>Bacteria</taxon>
        <taxon>Pseudomonadati</taxon>
        <taxon>Planctomycetota</taxon>
        <taxon>Planctomycetia</taxon>
        <taxon>Planctomycetales</taxon>
        <taxon>Planctomycetaceae</taxon>
        <taxon>Maioricimonas</taxon>
    </lineage>
</organism>
<sequence>MATFISTVKFTGQGIQAIGETTRRAAKMKTVAKKMGVKVRNIYWTLGASDGVLIFEAPDDETATALLLHLGSKGNVETTTARAFTSAEMEGVLEKMQSPSL</sequence>
<reference evidence="1 2" key="1">
    <citation type="submission" date="2019-02" db="EMBL/GenBank/DDBJ databases">
        <title>Deep-cultivation of Planctomycetes and their phenomic and genomic characterization uncovers novel biology.</title>
        <authorList>
            <person name="Wiegand S."/>
            <person name="Jogler M."/>
            <person name="Boedeker C."/>
            <person name="Pinto D."/>
            <person name="Vollmers J."/>
            <person name="Rivas-Marin E."/>
            <person name="Kohn T."/>
            <person name="Peeters S.H."/>
            <person name="Heuer A."/>
            <person name="Rast P."/>
            <person name="Oberbeckmann S."/>
            <person name="Bunk B."/>
            <person name="Jeske O."/>
            <person name="Meyerdierks A."/>
            <person name="Storesund J.E."/>
            <person name="Kallscheuer N."/>
            <person name="Luecker S."/>
            <person name="Lage O.M."/>
            <person name="Pohl T."/>
            <person name="Merkel B.J."/>
            <person name="Hornburger P."/>
            <person name="Mueller R.-W."/>
            <person name="Bruemmer F."/>
            <person name="Labrenz M."/>
            <person name="Spormann A.M."/>
            <person name="Op den Camp H."/>
            <person name="Overmann J."/>
            <person name="Amann R."/>
            <person name="Jetten M.S.M."/>
            <person name="Mascher T."/>
            <person name="Medema M.H."/>
            <person name="Devos D.P."/>
            <person name="Kaster A.-K."/>
            <person name="Ovreas L."/>
            <person name="Rohde M."/>
            <person name="Galperin M.Y."/>
            <person name="Jogler C."/>
        </authorList>
    </citation>
    <scope>NUCLEOTIDE SEQUENCE [LARGE SCALE GENOMIC DNA]</scope>
    <source>
        <strain evidence="1 2">Mal4</strain>
    </source>
</reference>
<evidence type="ECO:0000313" key="2">
    <source>
        <dbReference type="Proteomes" id="UP000320496"/>
    </source>
</evidence>
<dbReference type="RefSeq" id="WP_145366835.1">
    <property type="nucleotide sequence ID" value="NZ_CP036275.1"/>
</dbReference>
<proteinExistence type="predicted"/>
<dbReference type="InterPro" id="IPR014845">
    <property type="entry name" value="GYD/TTHA1554"/>
</dbReference>
<name>A0A517Z0Y0_9PLAN</name>
<dbReference type="Pfam" id="PF08734">
    <property type="entry name" value="GYD"/>
    <property type="match status" value="1"/>
</dbReference>
<dbReference type="EMBL" id="CP036275">
    <property type="protein sequence ID" value="QDU36134.1"/>
    <property type="molecule type" value="Genomic_DNA"/>
</dbReference>
<dbReference type="AlphaFoldDB" id="A0A517Z0Y0"/>
<protein>
    <submittedName>
        <fullName evidence="1">GYD domain protein</fullName>
    </submittedName>
</protein>